<dbReference type="PANTHER" id="PTHR33835:SF1">
    <property type="entry name" value="METALLO-BETA-LACTAMASE DOMAIN-CONTAINING PROTEIN"/>
    <property type="match status" value="1"/>
</dbReference>
<comment type="caution">
    <text evidence="1">The sequence shown here is derived from an EMBL/GenBank/DDBJ whole genome shotgun (WGS) entry which is preliminary data.</text>
</comment>
<dbReference type="EMBL" id="MU167230">
    <property type="protein sequence ID" value="KAG0149102.1"/>
    <property type="molecule type" value="Genomic_DNA"/>
</dbReference>
<dbReference type="SUPFAM" id="SSF56281">
    <property type="entry name" value="Metallo-hydrolase/oxidoreductase"/>
    <property type="match status" value="1"/>
</dbReference>
<dbReference type="AlphaFoldDB" id="A0A9P6NRQ0"/>
<protein>
    <submittedName>
        <fullName evidence="1">Uncharacterized protein</fullName>
    </submittedName>
</protein>
<proteinExistence type="predicted"/>
<evidence type="ECO:0000313" key="2">
    <source>
        <dbReference type="Proteomes" id="UP000886653"/>
    </source>
</evidence>
<sequence length="251" mass="27967">MSDVVVREVIPGVVTFSKPFKRIVQPVGGRTTAIKLADNTVWVLASTPLSEETKTKLDSLGEVKHIAIADIEHCGFTSEYSKAYSSAKIYGPEGSAQKTKLDVLEWTSNGPNPMDALKTELKAEYFDGFINKDIAFLHVPSKTLIEADLLFNLPAKEQYSKSNESPTTFLDRFTCLKPDTILHRRFLYNVAAKDKASMARSADRVDKWDFDRIIPCHGDVIEVGGKKAWRSAFAMFFQDIKDGKLPGADDK</sequence>
<dbReference type="Proteomes" id="UP000886653">
    <property type="component" value="Unassembled WGS sequence"/>
</dbReference>
<keyword evidence="2" id="KW-1185">Reference proteome</keyword>
<organism evidence="1 2">
    <name type="scientific">Cronartium quercuum f. sp. fusiforme G11</name>
    <dbReference type="NCBI Taxonomy" id="708437"/>
    <lineage>
        <taxon>Eukaryota</taxon>
        <taxon>Fungi</taxon>
        <taxon>Dikarya</taxon>
        <taxon>Basidiomycota</taxon>
        <taxon>Pucciniomycotina</taxon>
        <taxon>Pucciniomycetes</taxon>
        <taxon>Pucciniales</taxon>
        <taxon>Coleosporiaceae</taxon>
        <taxon>Cronartium</taxon>
    </lineage>
</organism>
<dbReference type="OrthoDB" id="421671at2759"/>
<reference evidence="1" key="1">
    <citation type="submission" date="2013-11" db="EMBL/GenBank/DDBJ databases">
        <title>Genome sequence of the fusiform rust pathogen reveals effectors for host alternation and coevolution with pine.</title>
        <authorList>
            <consortium name="DOE Joint Genome Institute"/>
            <person name="Smith K."/>
            <person name="Pendleton A."/>
            <person name="Kubisiak T."/>
            <person name="Anderson C."/>
            <person name="Salamov A."/>
            <person name="Aerts A."/>
            <person name="Riley R."/>
            <person name="Clum A."/>
            <person name="Lindquist E."/>
            <person name="Ence D."/>
            <person name="Campbell M."/>
            <person name="Kronenberg Z."/>
            <person name="Feau N."/>
            <person name="Dhillon B."/>
            <person name="Hamelin R."/>
            <person name="Burleigh J."/>
            <person name="Smith J."/>
            <person name="Yandell M."/>
            <person name="Nelson C."/>
            <person name="Grigoriev I."/>
            <person name="Davis J."/>
        </authorList>
    </citation>
    <scope>NUCLEOTIDE SEQUENCE</scope>
    <source>
        <strain evidence="1">G11</strain>
    </source>
</reference>
<dbReference type="InterPro" id="IPR025638">
    <property type="entry name" value="DUF4336"/>
</dbReference>
<evidence type="ECO:0000313" key="1">
    <source>
        <dbReference type="EMBL" id="KAG0149102.1"/>
    </source>
</evidence>
<dbReference type="Gene3D" id="3.60.15.10">
    <property type="entry name" value="Ribonuclease Z/Hydroxyacylglutathione hydrolase-like"/>
    <property type="match status" value="1"/>
</dbReference>
<accession>A0A9P6NRQ0</accession>
<dbReference type="PANTHER" id="PTHR33835">
    <property type="entry name" value="YALI0C07656P"/>
    <property type="match status" value="1"/>
</dbReference>
<dbReference type="InterPro" id="IPR036866">
    <property type="entry name" value="RibonucZ/Hydroxyglut_hydro"/>
</dbReference>
<gene>
    <name evidence="1" type="ORF">CROQUDRAFT_74496</name>
</gene>
<name>A0A9P6NRQ0_9BASI</name>